<dbReference type="Gene3D" id="3.60.120.10">
    <property type="entry name" value="Anthranilate synthase"/>
    <property type="match status" value="1"/>
</dbReference>
<dbReference type="GO" id="GO:0009396">
    <property type="term" value="P:folic acid-containing compound biosynthetic process"/>
    <property type="evidence" value="ECO:0007669"/>
    <property type="project" value="InterPro"/>
</dbReference>
<dbReference type="InterPro" id="IPR043132">
    <property type="entry name" value="BCAT-like_C"/>
</dbReference>
<evidence type="ECO:0000256" key="1">
    <source>
        <dbReference type="ARBA" id="ARBA00013139"/>
    </source>
</evidence>
<reference evidence="5" key="1">
    <citation type="journal article" date="2011" name="Environ. Microbiol.">
        <title>Genomic insights into the metabolic potential of the polycyclic aromatic hydrocarbon degrading sulfate-reducing Deltaproteobacterium N47.</title>
        <authorList>
            <person name="Bergmann F."/>
            <person name="Selesi D."/>
            <person name="Weinmaier T."/>
            <person name="Tischler P."/>
            <person name="Rattei T."/>
            <person name="Meckenstock R.U."/>
        </authorList>
    </citation>
    <scope>NUCLEOTIDE SEQUENCE</scope>
</reference>
<dbReference type="SUPFAM" id="SSF56322">
    <property type="entry name" value="ADC synthase"/>
    <property type="match status" value="1"/>
</dbReference>
<dbReference type="InterPro" id="IPR019999">
    <property type="entry name" value="Anth_synth_I-like"/>
</dbReference>
<feature type="domain" description="Anthranilate synthase component I N-terminal" evidence="4">
    <location>
        <begin position="40"/>
        <end position="167"/>
    </location>
</feature>
<dbReference type="GO" id="GO:0000162">
    <property type="term" value="P:L-tryptophan biosynthetic process"/>
    <property type="evidence" value="ECO:0007669"/>
    <property type="project" value="TreeGrafter"/>
</dbReference>
<dbReference type="NCBIfam" id="TIGR00553">
    <property type="entry name" value="pabB"/>
    <property type="match status" value="1"/>
</dbReference>
<dbReference type="InterPro" id="IPR036038">
    <property type="entry name" value="Aminotransferase-like"/>
</dbReference>
<dbReference type="EMBL" id="FR695864">
    <property type="protein sequence ID" value="CBX26695.1"/>
    <property type="molecule type" value="Genomic_DNA"/>
</dbReference>
<protein>
    <recommendedName>
        <fullName evidence="1">aminodeoxychorismate synthase</fullName>
        <ecNumber evidence="1">2.6.1.85</ecNumber>
    </recommendedName>
</protein>
<dbReference type="EC" id="2.6.1.85" evidence="1"/>
<sequence>MLICAEIWIIMPANNNFKISTENNYRQKIVLRESFMDFASRFAHLAGTVVLMSGGKQDCARYHILGILPWLTFSGYNQNLTITTSEGTLHYNSNPFDVLRFILDKYKISVVCNDIPFLSGLMGYLSYDLKDSLEKLPRTSLNDIQLPDILFYAPSITVVHDSLTNETELIISPQNKDKDKALHTFRQICEDGISKKTNEIYAGKFTSCFNKDSYIEAVNKIKEYIKAGDVYQVNLSQRFIADFAGDAFALFATLYEKNPAAFFSYINGGTLQIISTSPERFILQQAARIETRPIKGTRPRGATPSQDEKLKRDLLESSKDDAELSMIVDLLRNDFGKVCKAGSVKVVEHKRIEAYRNVYHLVSVVKGILKDDKDQVDLIKAIFPGGSITGCPKIRAMEIIDELEPCRRHIYTGSIGYISFHNTMDFSIAIRTISLINNKIVYSVGGGIVLDSNPEDEYDETLHKGRTIMNVCETTQEAVIEKSFIWHNGLLKPDDNAYVCACSEGFMYGYGFFETIRVNKGNPAFLNEHIHRFNNAWEYFFKGSPPDLTWEDIIKQVITANGLLNETASAKIIAAKGGEKYSMADYDLLVLAKPYSKRPQIESNKGLNLALYSEPRQTPLARYKTLNYLYYLLAGQWAKEKGADEALVVNPDGSISETNTANILIIYGKKILNPVSTHVLCGIMGTAVKKLLSEWGYQFEDKQILPDDLFAADGVILTNSLMGAVPAIGLDGKKLNNSFELCERINKEIL</sequence>
<feature type="domain" description="Chorismate-utilising enzyme C-terminal" evidence="3">
    <location>
        <begin position="211"/>
        <end position="464"/>
    </location>
</feature>
<evidence type="ECO:0000259" key="3">
    <source>
        <dbReference type="Pfam" id="PF00425"/>
    </source>
</evidence>
<dbReference type="Gene3D" id="3.20.10.10">
    <property type="entry name" value="D-amino Acid Aminotransferase, subunit A, domain 2"/>
    <property type="match status" value="1"/>
</dbReference>
<dbReference type="Pfam" id="PF04715">
    <property type="entry name" value="Anth_synt_I_N"/>
    <property type="match status" value="1"/>
</dbReference>
<accession>E1Y801</accession>
<evidence type="ECO:0000259" key="4">
    <source>
        <dbReference type="Pfam" id="PF04715"/>
    </source>
</evidence>
<keyword evidence="2" id="KW-0808">Transferase</keyword>
<dbReference type="Gene3D" id="3.30.470.10">
    <property type="match status" value="1"/>
</dbReference>
<name>E1Y801_9BACT</name>
<dbReference type="Pfam" id="PF01063">
    <property type="entry name" value="Aminotran_4"/>
    <property type="match status" value="1"/>
</dbReference>
<dbReference type="InterPro" id="IPR005802">
    <property type="entry name" value="ADC_synth_comp_1"/>
</dbReference>
<proteinExistence type="predicted"/>
<dbReference type="InterPro" id="IPR043131">
    <property type="entry name" value="BCAT-like_N"/>
</dbReference>
<dbReference type="PRINTS" id="PR00095">
    <property type="entry name" value="ANTSNTHASEI"/>
</dbReference>
<gene>
    <name evidence="5" type="ORF">N47_A07240</name>
</gene>
<dbReference type="AlphaFoldDB" id="E1Y801"/>
<dbReference type="SUPFAM" id="SSF56752">
    <property type="entry name" value="D-aminoacid aminotransferase-like PLP-dependent enzymes"/>
    <property type="match status" value="1"/>
</dbReference>
<evidence type="ECO:0000313" key="5">
    <source>
        <dbReference type="EMBL" id="CBX26695.1"/>
    </source>
</evidence>
<dbReference type="PANTHER" id="PTHR11236:SF50">
    <property type="entry name" value="AMINODEOXYCHORISMATE SYNTHASE COMPONENT 1"/>
    <property type="match status" value="1"/>
</dbReference>
<dbReference type="CDD" id="cd00449">
    <property type="entry name" value="PLPDE_IV"/>
    <property type="match status" value="1"/>
</dbReference>
<evidence type="ECO:0000256" key="2">
    <source>
        <dbReference type="ARBA" id="ARBA00022679"/>
    </source>
</evidence>
<dbReference type="InterPro" id="IPR001544">
    <property type="entry name" value="Aminotrans_IV"/>
</dbReference>
<dbReference type="GO" id="GO:0046820">
    <property type="term" value="F:4-amino-4-deoxychorismate synthase activity"/>
    <property type="evidence" value="ECO:0007669"/>
    <property type="project" value="UniProtKB-EC"/>
</dbReference>
<organism evidence="5">
    <name type="scientific">uncultured Desulfobacterium sp</name>
    <dbReference type="NCBI Taxonomy" id="201089"/>
    <lineage>
        <taxon>Bacteria</taxon>
        <taxon>Pseudomonadati</taxon>
        <taxon>Thermodesulfobacteriota</taxon>
        <taxon>Desulfobacteria</taxon>
        <taxon>Desulfobacterales</taxon>
        <taxon>Desulfobacteriaceae</taxon>
        <taxon>Desulfobacterium</taxon>
        <taxon>environmental samples</taxon>
    </lineage>
</organism>
<dbReference type="InterPro" id="IPR006805">
    <property type="entry name" value="Anth_synth_I_N"/>
</dbReference>
<dbReference type="PANTHER" id="PTHR11236">
    <property type="entry name" value="AMINOBENZOATE/ANTHRANILATE SYNTHASE"/>
    <property type="match status" value="1"/>
</dbReference>
<dbReference type="Pfam" id="PF00425">
    <property type="entry name" value="Chorismate_bind"/>
    <property type="match status" value="1"/>
</dbReference>
<dbReference type="InterPro" id="IPR015890">
    <property type="entry name" value="Chorismate_C"/>
</dbReference>
<dbReference type="InterPro" id="IPR005801">
    <property type="entry name" value="ADC_synthase"/>
</dbReference>